<dbReference type="GO" id="GO:0003341">
    <property type="term" value="P:cilium movement"/>
    <property type="evidence" value="ECO:0007669"/>
    <property type="project" value="TreeGrafter"/>
</dbReference>
<dbReference type="InterPro" id="IPR053879">
    <property type="entry name" value="HYDIN_VesB_CFA65-like_Ig"/>
</dbReference>
<evidence type="ECO:0000313" key="8">
    <source>
        <dbReference type="Ensembl" id="ENSGWIP00000042098.1"/>
    </source>
</evidence>
<organism evidence="8 9">
    <name type="scientific">Gouania willdenowi</name>
    <name type="common">Blunt-snouted clingfish</name>
    <name type="synonym">Lepadogaster willdenowi</name>
    <dbReference type="NCBI Taxonomy" id="441366"/>
    <lineage>
        <taxon>Eukaryota</taxon>
        <taxon>Metazoa</taxon>
        <taxon>Chordata</taxon>
        <taxon>Craniata</taxon>
        <taxon>Vertebrata</taxon>
        <taxon>Euteleostomi</taxon>
        <taxon>Actinopterygii</taxon>
        <taxon>Neopterygii</taxon>
        <taxon>Teleostei</taxon>
        <taxon>Neoteleostei</taxon>
        <taxon>Acanthomorphata</taxon>
        <taxon>Ovalentaria</taxon>
        <taxon>Blenniimorphae</taxon>
        <taxon>Blenniiformes</taxon>
        <taxon>Gobiesocoidei</taxon>
        <taxon>Gobiesocidae</taxon>
        <taxon>Gobiesocinae</taxon>
        <taxon>Gouania</taxon>
    </lineage>
</organism>
<evidence type="ECO:0000256" key="3">
    <source>
        <dbReference type="ARBA" id="ARBA00022490"/>
    </source>
</evidence>
<accession>A0A8C5H9J7</accession>
<evidence type="ECO:0000256" key="4">
    <source>
        <dbReference type="ARBA" id="ARBA00023069"/>
    </source>
</evidence>
<evidence type="ECO:0000256" key="6">
    <source>
        <dbReference type="SAM" id="Phobius"/>
    </source>
</evidence>
<sequence length="673" mass="75018">MKRTIYGSWDLSSFKKNIVVLCWAREYNITHLSYQSSSARLQWITTHVTVFVCVCVCVCVYVCFQTSIVGLNQALFQPYPSELIFQSFSPGLTYELPLVLLNNDKVPRCVKLEPVDSEYFHVKSHESSGKKVASGMTVTFTVLFTPRENKDYCHSLFFRTERECFEIPVSAIGPRAILNFEDDIHLPVCLVKASTQKTCFVRNVGNCQAKFKLGTQSPFSVTPSSGTLDVNEGIQVTVDFQPITSGVYKEDMILHYHTGEDVHISLSGICEEANLQLSPNSVWFEKTFISLVSQQTVSLTNKTDVPLRYCWTDMPTQQEKDLRLLINVQLHFNVKLTTDDSILLLTHASSLAFSLGNAKILVIIGTGIFFNLIIVCLYLAQEGEIWPSMTANFNITFKPKEAKLYQQTLFCDVTGCESLLPLNINGEGVGPKIVLDYYLKDMKNVFIGDKDHYMVKVSNKGLIDAYFRLSGPDTTFGRCFSFSPKEGVIPSGTCQIVEVTFHSCDLGSFSENLQLAVRGRPQPLTLTFRGCVIAPTFHFDVSGINFGDVAFGFPFTTACTIFNTSFVPMTFALRVVGDGQGPPSVSGFQQVSDLSRRNWQGYTGANVPPHPVEFTVSPDTDTVDAMSDVLIEVTLCSNTVRRYRLALVVDIEGVGKEIMTLPINARLKSHKLT</sequence>
<dbReference type="GO" id="GO:1904158">
    <property type="term" value="P:axonemal central apparatus assembly"/>
    <property type="evidence" value="ECO:0007669"/>
    <property type="project" value="TreeGrafter"/>
</dbReference>
<dbReference type="PANTHER" id="PTHR23053">
    <property type="entry name" value="DLEC1 DELETED IN LUNG AND ESOPHAGEAL CANCER 1"/>
    <property type="match status" value="1"/>
</dbReference>
<dbReference type="AlphaFoldDB" id="A0A8C5H9J7"/>
<feature type="transmembrane region" description="Helical" evidence="6">
    <location>
        <begin position="41"/>
        <end position="64"/>
    </location>
</feature>
<evidence type="ECO:0000259" key="7">
    <source>
        <dbReference type="Pfam" id="PF22544"/>
    </source>
</evidence>
<dbReference type="PANTHER" id="PTHR23053:SF0">
    <property type="entry name" value="HYDROCEPHALUS-INDUCING PROTEIN HOMOLOG"/>
    <property type="match status" value="1"/>
</dbReference>
<dbReference type="Proteomes" id="UP000694680">
    <property type="component" value="Chromosome 9"/>
</dbReference>
<keyword evidence="6" id="KW-0812">Transmembrane</keyword>
<dbReference type="Gene3D" id="2.60.40.10">
    <property type="entry name" value="Immunoglobulins"/>
    <property type="match status" value="5"/>
</dbReference>
<dbReference type="Pfam" id="PF24771">
    <property type="entry name" value="Ig_CFAP74_1st"/>
    <property type="match status" value="1"/>
</dbReference>
<proteinExistence type="predicted"/>
<comment type="subcellular location">
    <subcellularLocation>
        <location evidence="1">Cell projection</location>
        <location evidence="1">Cilium</location>
    </subcellularLocation>
    <subcellularLocation>
        <location evidence="2">Cytoplasm</location>
    </subcellularLocation>
</comment>
<evidence type="ECO:0000313" key="9">
    <source>
        <dbReference type="Proteomes" id="UP000694680"/>
    </source>
</evidence>
<reference evidence="8" key="3">
    <citation type="submission" date="2025-09" db="UniProtKB">
        <authorList>
            <consortium name="Ensembl"/>
        </authorList>
    </citation>
    <scope>IDENTIFICATION</scope>
</reference>
<feature type="domain" description="HYDIN/VesB/CFA65-like Ig-like" evidence="7">
    <location>
        <begin position="176"/>
        <end position="268"/>
    </location>
</feature>
<dbReference type="InterPro" id="IPR033305">
    <property type="entry name" value="Hydin-like"/>
</dbReference>
<reference evidence="8" key="2">
    <citation type="submission" date="2025-08" db="UniProtKB">
        <authorList>
            <consortium name="Ensembl"/>
        </authorList>
    </citation>
    <scope>IDENTIFICATION</scope>
</reference>
<keyword evidence="6" id="KW-1133">Transmembrane helix</keyword>
<reference evidence="8" key="1">
    <citation type="submission" date="2020-06" db="EMBL/GenBank/DDBJ databases">
        <authorList>
            <consortium name="Wellcome Sanger Institute Data Sharing"/>
        </authorList>
    </citation>
    <scope>NUCLEOTIDE SEQUENCE [LARGE SCALE GENOMIC DNA]</scope>
</reference>
<feature type="domain" description="HYDIN/VesB/CFA65-like Ig-like" evidence="7">
    <location>
        <begin position="431"/>
        <end position="531"/>
    </location>
</feature>
<dbReference type="InterPro" id="IPR013783">
    <property type="entry name" value="Ig-like_fold"/>
</dbReference>
<dbReference type="Ensembl" id="ENSGWIT00000045693.1">
    <property type="protein sequence ID" value="ENSGWIP00000042098.1"/>
    <property type="gene ID" value="ENSGWIG00000021134.1"/>
</dbReference>
<evidence type="ECO:0000256" key="5">
    <source>
        <dbReference type="ARBA" id="ARBA00023273"/>
    </source>
</evidence>
<keyword evidence="4" id="KW-0969">Cilium</keyword>
<evidence type="ECO:0000256" key="2">
    <source>
        <dbReference type="ARBA" id="ARBA00004496"/>
    </source>
</evidence>
<keyword evidence="5" id="KW-0966">Cell projection</keyword>
<keyword evidence="9" id="KW-1185">Reference proteome</keyword>
<dbReference type="GO" id="GO:0005930">
    <property type="term" value="C:axoneme"/>
    <property type="evidence" value="ECO:0007669"/>
    <property type="project" value="TreeGrafter"/>
</dbReference>
<dbReference type="Pfam" id="PF22544">
    <property type="entry name" value="HYDIN_VesB_CFA65-like_Ig"/>
    <property type="match status" value="2"/>
</dbReference>
<name>A0A8C5H9J7_GOUWI</name>
<keyword evidence="3" id="KW-0963">Cytoplasm</keyword>
<keyword evidence="6" id="KW-0472">Membrane</keyword>
<evidence type="ECO:0000256" key="1">
    <source>
        <dbReference type="ARBA" id="ARBA00004138"/>
    </source>
</evidence>
<protein>
    <recommendedName>
        <fullName evidence="7">HYDIN/VesB/CFA65-like Ig-like domain-containing protein</fullName>
    </recommendedName>
</protein>